<name>A0A8S5RGT4_9VIRU</name>
<evidence type="ECO:0000313" key="1">
    <source>
        <dbReference type="EMBL" id="DAE30583.1"/>
    </source>
</evidence>
<organism evidence="1">
    <name type="scientific">virus sp. ctiha2</name>
    <dbReference type="NCBI Taxonomy" id="2827299"/>
    <lineage>
        <taxon>Viruses</taxon>
    </lineage>
</organism>
<accession>A0A8S5RGT4</accession>
<dbReference type="EMBL" id="BK059104">
    <property type="protein sequence ID" value="DAE30583.1"/>
    <property type="molecule type" value="Genomic_DNA"/>
</dbReference>
<proteinExistence type="predicted"/>
<sequence>MRKIYWGLNIEEWEFKNNYEDIYFLLHCLYNAKTELYDRTLTDMRSRYDPTEAFIEGWNRSRSNWYSKKLYDKCVKCIELKTRGHFVHRHWKECVWKYEGLSAQGWINLYQQLIKENKYDSWILEYIEIGE</sequence>
<reference evidence="1" key="1">
    <citation type="journal article" date="2021" name="Proc. Natl. Acad. Sci. U.S.A.">
        <title>A Catalog of Tens of Thousands of Viruses from Human Metagenomes Reveals Hidden Associations with Chronic Diseases.</title>
        <authorList>
            <person name="Tisza M.J."/>
            <person name="Buck C.B."/>
        </authorList>
    </citation>
    <scope>NUCLEOTIDE SEQUENCE</scope>
    <source>
        <strain evidence="1">Ctiha2</strain>
    </source>
</reference>
<protein>
    <submittedName>
        <fullName evidence="1">Uncharacterized protein</fullName>
    </submittedName>
</protein>